<gene>
    <name evidence="2" type="ORF">ACFPZN_11550</name>
</gene>
<evidence type="ECO:0000313" key="2">
    <source>
        <dbReference type="EMBL" id="MFC5746245.1"/>
    </source>
</evidence>
<feature type="domain" description="Transcription regulator PadR N-terminal" evidence="1">
    <location>
        <begin position="14"/>
        <end position="84"/>
    </location>
</feature>
<accession>A0ABW0ZSH9</accession>
<dbReference type="InterPro" id="IPR052509">
    <property type="entry name" value="Metal_resp_DNA-bind_regulator"/>
</dbReference>
<evidence type="ECO:0000259" key="1">
    <source>
        <dbReference type="Pfam" id="PF03551"/>
    </source>
</evidence>
<sequence>MNGCDARSLLHPYLLLLLYERPGHGYDLIGRLGGSGVSDVEPGHAYRVLRNLEREGLVVSSWVPSETGPARRRYELTPRGVEHLGTWTPRLAHLGQVIAAFLDRWAAASRGAADAGRAASWS</sequence>
<dbReference type="PANTHER" id="PTHR33169:SF14">
    <property type="entry name" value="TRANSCRIPTIONAL REGULATOR RV3488"/>
    <property type="match status" value="1"/>
</dbReference>
<organism evidence="2 3">
    <name type="scientific">Actinomadura rugatobispora</name>
    <dbReference type="NCBI Taxonomy" id="1994"/>
    <lineage>
        <taxon>Bacteria</taxon>
        <taxon>Bacillati</taxon>
        <taxon>Actinomycetota</taxon>
        <taxon>Actinomycetes</taxon>
        <taxon>Streptosporangiales</taxon>
        <taxon>Thermomonosporaceae</taxon>
        <taxon>Actinomadura</taxon>
    </lineage>
</organism>
<dbReference type="InterPro" id="IPR036390">
    <property type="entry name" value="WH_DNA-bd_sf"/>
</dbReference>
<reference evidence="3" key="1">
    <citation type="journal article" date="2019" name="Int. J. Syst. Evol. Microbiol.">
        <title>The Global Catalogue of Microorganisms (GCM) 10K type strain sequencing project: providing services to taxonomists for standard genome sequencing and annotation.</title>
        <authorList>
            <consortium name="The Broad Institute Genomics Platform"/>
            <consortium name="The Broad Institute Genome Sequencing Center for Infectious Disease"/>
            <person name="Wu L."/>
            <person name="Ma J."/>
        </authorList>
    </citation>
    <scope>NUCLEOTIDE SEQUENCE [LARGE SCALE GENOMIC DNA]</scope>
    <source>
        <strain evidence="3">KCTC 42087</strain>
    </source>
</reference>
<dbReference type="Pfam" id="PF03551">
    <property type="entry name" value="PadR"/>
    <property type="match status" value="1"/>
</dbReference>
<protein>
    <submittedName>
        <fullName evidence="2">PadR family transcriptional regulator</fullName>
    </submittedName>
</protein>
<dbReference type="RefSeq" id="WP_378281861.1">
    <property type="nucleotide sequence ID" value="NZ_JBHSON010000012.1"/>
</dbReference>
<dbReference type="InterPro" id="IPR005149">
    <property type="entry name" value="Tscrpt_reg_PadR_N"/>
</dbReference>
<dbReference type="SUPFAM" id="SSF46785">
    <property type="entry name" value="Winged helix' DNA-binding domain"/>
    <property type="match status" value="1"/>
</dbReference>
<evidence type="ECO:0000313" key="3">
    <source>
        <dbReference type="Proteomes" id="UP001596074"/>
    </source>
</evidence>
<dbReference type="InterPro" id="IPR036388">
    <property type="entry name" value="WH-like_DNA-bd_sf"/>
</dbReference>
<dbReference type="PANTHER" id="PTHR33169">
    <property type="entry name" value="PADR-FAMILY TRANSCRIPTIONAL REGULATOR"/>
    <property type="match status" value="1"/>
</dbReference>
<dbReference type="Proteomes" id="UP001596074">
    <property type="component" value="Unassembled WGS sequence"/>
</dbReference>
<comment type="caution">
    <text evidence="2">The sequence shown here is derived from an EMBL/GenBank/DDBJ whole genome shotgun (WGS) entry which is preliminary data.</text>
</comment>
<proteinExistence type="predicted"/>
<dbReference type="Gene3D" id="1.10.10.10">
    <property type="entry name" value="Winged helix-like DNA-binding domain superfamily/Winged helix DNA-binding domain"/>
    <property type="match status" value="1"/>
</dbReference>
<name>A0ABW0ZSH9_9ACTN</name>
<keyword evidence="3" id="KW-1185">Reference proteome</keyword>
<dbReference type="EMBL" id="JBHSON010000012">
    <property type="protein sequence ID" value="MFC5746245.1"/>
    <property type="molecule type" value="Genomic_DNA"/>
</dbReference>